<evidence type="ECO:0000313" key="1">
    <source>
        <dbReference type="EMBL" id="CAH9115276.1"/>
    </source>
</evidence>
<comment type="caution">
    <text evidence="1">The sequence shown here is derived from an EMBL/GenBank/DDBJ whole genome shotgun (WGS) entry which is preliminary data.</text>
</comment>
<sequence length="159" mass="17921">MNILGISRKIDCDSIRQLLMNWWMNTSSKTVIDLFRHNIPGIICWFVWKYYTGIIWGNNDNPPTTEHIIFQIEIYMQAWASSFSILIVRSVGDVLFEEKLIPKNFKTSGGGTHLRNQNGELVAAISFPLIASTSLEAEIQAILTATGWAIGEGNSQFLV</sequence>
<gene>
    <name evidence="1" type="ORF">CEURO_LOCUS20753</name>
</gene>
<accession>A0A9P1ELB4</accession>
<keyword evidence="2" id="KW-1185">Reference proteome</keyword>
<proteinExistence type="predicted"/>
<organism evidence="1 2">
    <name type="scientific">Cuscuta europaea</name>
    <name type="common">European dodder</name>
    <dbReference type="NCBI Taxonomy" id="41803"/>
    <lineage>
        <taxon>Eukaryota</taxon>
        <taxon>Viridiplantae</taxon>
        <taxon>Streptophyta</taxon>
        <taxon>Embryophyta</taxon>
        <taxon>Tracheophyta</taxon>
        <taxon>Spermatophyta</taxon>
        <taxon>Magnoliopsida</taxon>
        <taxon>eudicotyledons</taxon>
        <taxon>Gunneridae</taxon>
        <taxon>Pentapetalae</taxon>
        <taxon>asterids</taxon>
        <taxon>lamiids</taxon>
        <taxon>Solanales</taxon>
        <taxon>Convolvulaceae</taxon>
        <taxon>Cuscuteae</taxon>
        <taxon>Cuscuta</taxon>
        <taxon>Cuscuta subgen. Cuscuta</taxon>
    </lineage>
</organism>
<dbReference type="EMBL" id="CAMAPE010000065">
    <property type="protein sequence ID" value="CAH9115276.1"/>
    <property type="molecule type" value="Genomic_DNA"/>
</dbReference>
<protein>
    <recommendedName>
        <fullName evidence="3">RNase H type-1 domain-containing protein</fullName>
    </recommendedName>
</protein>
<evidence type="ECO:0000313" key="2">
    <source>
        <dbReference type="Proteomes" id="UP001152484"/>
    </source>
</evidence>
<evidence type="ECO:0008006" key="3">
    <source>
        <dbReference type="Google" id="ProtNLM"/>
    </source>
</evidence>
<dbReference type="Proteomes" id="UP001152484">
    <property type="component" value="Unassembled WGS sequence"/>
</dbReference>
<dbReference type="OrthoDB" id="1166005at2759"/>
<name>A0A9P1ELB4_CUSEU</name>
<dbReference type="AlphaFoldDB" id="A0A9P1ELB4"/>
<reference evidence="1" key="1">
    <citation type="submission" date="2022-07" db="EMBL/GenBank/DDBJ databases">
        <authorList>
            <person name="Macas J."/>
            <person name="Novak P."/>
            <person name="Neumann P."/>
        </authorList>
    </citation>
    <scope>NUCLEOTIDE SEQUENCE</scope>
</reference>